<dbReference type="AlphaFoldDB" id="A0AAJ6VWI3"/>
<dbReference type="RefSeq" id="XP_003740826.1">
    <property type="nucleotide sequence ID" value="XM_003740778.2"/>
</dbReference>
<name>A0AAJ6VWI3_9ACAR</name>
<dbReference type="GO" id="GO:0008270">
    <property type="term" value="F:zinc ion binding"/>
    <property type="evidence" value="ECO:0007669"/>
    <property type="project" value="UniProtKB-KW"/>
</dbReference>
<accession>A0AAJ6VWI3</accession>
<dbReference type="PROSITE" id="PS50157">
    <property type="entry name" value="ZINC_FINGER_C2H2_2"/>
    <property type="match status" value="1"/>
</dbReference>
<dbReference type="KEGG" id="goe:100899780"/>
<keyword evidence="1" id="KW-0479">Metal-binding</keyword>
<evidence type="ECO:0000313" key="4">
    <source>
        <dbReference type="RefSeq" id="XP_003740826.1"/>
    </source>
</evidence>
<protein>
    <submittedName>
        <fullName evidence="4">Zinc finger protein squeeze</fullName>
    </submittedName>
</protein>
<gene>
    <name evidence="4" type="primary">LOC100899780</name>
</gene>
<dbReference type="SMART" id="SM00355">
    <property type="entry name" value="ZnF_C2H2"/>
    <property type="match status" value="3"/>
</dbReference>
<proteinExistence type="predicted"/>
<evidence type="ECO:0000313" key="3">
    <source>
        <dbReference type="Proteomes" id="UP000694867"/>
    </source>
</evidence>
<sequence length="218" mass="24820">MVSIGIPEPLAETFKYSNLGWTWEGQKKESIIIENDDYVRFRLSLQPPVCFDCRILMDSHIALYQHCRTHHPKSLVIAQCCEAEFYTLLAFAAHCESAHTGQHICIRCHKFFESRAALDNHVFEHRSDAGSYAIFCIVCGMFETSEAGIESHLRREHDIDEGKESHYICRVPRLALEMTKILSENKNQEGALQKAPCSFTPTLKDCMTYTLQGALSMA</sequence>
<dbReference type="GeneID" id="100899780"/>
<evidence type="ECO:0000256" key="1">
    <source>
        <dbReference type="PROSITE-ProRule" id="PRU00042"/>
    </source>
</evidence>
<keyword evidence="1" id="KW-0862">Zinc</keyword>
<keyword evidence="1" id="KW-0863">Zinc-finger</keyword>
<evidence type="ECO:0000259" key="2">
    <source>
        <dbReference type="PROSITE" id="PS50157"/>
    </source>
</evidence>
<feature type="domain" description="C2H2-type" evidence="2">
    <location>
        <begin position="103"/>
        <end position="130"/>
    </location>
</feature>
<organism evidence="3 4">
    <name type="scientific">Galendromus occidentalis</name>
    <name type="common">western predatory mite</name>
    <dbReference type="NCBI Taxonomy" id="34638"/>
    <lineage>
        <taxon>Eukaryota</taxon>
        <taxon>Metazoa</taxon>
        <taxon>Ecdysozoa</taxon>
        <taxon>Arthropoda</taxon>
        <taxon>Chelicerata</taxon>
        <taxon>Arachnida</taxon>
        <taxon>Acari</taxon>
        <taxon>Parasitiformes</taxon>
        <taxon>Mesostigmata</taxon>
        <taxon>Gamasina</taxon>
        <taxon>Phytoseioidea</taxon>
        <taxon>Phytoseiidae</taxon>
        <taxon>Typhlodrominae</taxon>
        <taxon>Galendromus</taxon>
    </lineage>
</organism>
<reference evidence="4" key="1">
    <citation type="submission" date="2025-08" db="UniProtKB">
        <authorList>
            <consortium name="RefSeq"/>
        </authorList>
    </citation>
    <scope>IDENTIFICATION</scope>
</reference>
<dbReference type="PROSITE" id="PS00028">
    <property type="entry name" value="ZINC_FINGER_C2H2_1"/>
    <property type="match status" value="1"/>
</dbReference>
<keyword evidence="3" id="KW-1185">Reference proteome</keyword>
<dbReference type="InterPro" id="IPR013087">
    <property type="entry name" value="Znf_C2H2_type"/>
</dbReference>
<dbReference type="Proteomes" id="UP000694867">
    <property type="component" value="Unplaced"/>
</dbReference>